<evidence type="ECO:0000259" key="3">
    <source>
        <dbReference type="Pfam" id="PF00149"/>
    </source>
</evidence>
<dbReference type="InterPro" id="IPR008334">
    <property type="entry name" value="5'-Nucleotdase_C"/>
</dbReference>
<dbReference type="SUPFAM" id="SSF55816">
    <property type="entry name" value="5'-nucleotidase (syn. UDP-sugar hydrolase), C-terminal domain"/>
    <property type="match status" value="1"/>
</dbReference>
<dbReference type="Pfam" id="PF02872">
    <property type="entry name" value="5_nucleotid_C"/>
    <property type="match status" value="1"/>
</dbReference>
<accession>A0A3A1QXC1</accession>
<keyword evidence="6" id="KW-1185">Reference proteome</keyword>
<evidence type="ECO:0000256" key="1">
    <source>
        <dbReference type="ARBA" id="ARBA00022729"/>
    </source>
</evidence>
<dbReference type="SUPFAM" id="SSF56300">
    <property type="entry name" value="Metallo-dependent phosphatases"/>
    <property type="match status" value="1"/>
</dbReference>
<dbReference type="GO" id="GO:0009166">
    <property type="term" value="P:nucleotide catabolic process"/>
    <property type="evidence" value="ECO:0007669"/>
    <property type="project" value="InterPro"/>
</dbReference>
<keyword evidence="2" id="KW-0378">Hydrolase</keyword>
<dbReference type="AlphaFoldDB" id="A0A3A1QXC1"/>
<dbReference type="InterPro" id="IPR029052">
    <property type="entry name" value="Metallo-depent_PP-like"/>
</dbReference>
<dbReference type="Proteomes" id="UP000265801">
    <property type="component" value="Unassembled WGS sequence"/>
</dbReference>
<dbReference type="PANTHER" id="PTHR11575:SF24">
    <property type="entry name" value="5'-NUCLEOTIDASE"/>
    <property type="match status" value="1"/>
</dbReference>
<evidence type="ECO:0000313" key="5">
    <source>
        <dbReference type="EMBL" id="RIW30379.1"/>
    </source>
</evidence>
<dbReference type="InterPro" id="IPR006179">
    <property type="entry name" value="5_nucleotidase/apyrase"/>
</dbReference>
<feature type="domain" description="Calcineurin-like phosphoesterase" evidence="3">
    <location>
        <begin position="10"/>
        <end position="213"/>
    </location>
</feature>
<keyword evidence="2" id="KW-0547">Nucleotide-binding</keyword>
<comment type="caution">
    <text evidence="5">The sequence shown here is derived from an EMBL/GenBank/DDBJ whole genome shotgun (WGS) entry which is preliminary data.</text>
</comment>
<dbReference type="InterPro" id="IPR036907">
    <property type="entry name" value="5'-Nucleotdase_C_sf"/>
</dbReference>
<evidence type="ECO:0000256" key="2">
    <source>
        <dbReference type="RuleBase" id="RU362119"/>
    </source>
</evidence>
<protein>
    <submittedName>
        <fullName evidence="5">Bifunctional metallophosphatase/5'-nucleotidase</fullName>
    </submittedName>
</protein>
<evidence type="ECO:0000259" key="4">
    <source>
        <dbReference type="Pfam" id="PF02872"/>
    </source>
</evidence>
<dbReference type="PANTHER" id="PTHR11575">
    <property type="entry name" value="5'-NUCLEOTIDASE-RELATED"/>
    <property type="match status" value="1"/>
</dbReference>
<dbReference type="EMBL" id="QXIR01000026">
    <property type="protein sequence ID" value="RIW30379.1"/>
    <property type="molecule type" value="Genomic_DNA"/>
</dbReference>
<keyword evidence="1" id="KW-0732">Signal</keyword>
<evidence type="ECO:0000313" key="6">
    <source>
        <dbReference type="Proteomes" id="UP000265801"/>
    </source>
</evidence>
<dbReference type="InterPro" id="IPR004843">
    <property type="entry name" value="Calcineurin-like_PHP"/>
</dbReference>
<name>A0A3A1QXC1_9BACI</name>
<dbReference type="CDD" id="cd00845">
    <property type="entry name" value="MPP_UshA_N_like"/>
    <property type="match status" value="1"/>
</dbReference>
<dbReference type="Gene3D" id="3.90.780.10">
    <property type="entry name" value="5'-Nucleotidase, C-terminal domain"/>
    <property type="match status" value="1"/>
</dbReference>
<dbReference type="GO" id="GO:0000166">
    <property type="term" value="F:nucleotide binding"/>
    <property type="evidence" value="ECO:0007669"/>
    <property type="project" value="UniProtKB-KW"/>
</dbReference>
<feature type="domain" description="5'-Nucleotidase C-terminal" evidence="4">
    <location>
        <begin position="299"/>
        <end position="427"/>
    </location>
</feature>
<sequence>MGEKHMNKQLTILHTNDLHASYDQALRQAAYIKKRVREMEANGESFLLVDGGDHMDMSINECLATDGRMHLEMLAETGYHAMSVGNNELLRSTPELIRKLSLQSSVPWLLSNLVEGDGSTIGGVKESLILTAADGTKVGLFGATDQFEDLYENKHGFKNLDTLKTIEEITARLKDDGADLIIFLSHLGFGADQEMAKEISGSVDLIIGAHSHTVLETPVIESGIPIVQAGSHGIYVGELSLHLKVDNEGRHTIDSCEGKLIEISPDSEVDPVMEAILEKGRKETDQFLSEVLFTTSEPLSHANVIQLMADSLRNRWNTEIGIMYGGGAVSGMEAGDVTKGSVLNTCKSMHSPVLMELQGKNITKLIEESYKNEITSKPVYGNGFRPHGIPIGTLAFSGVEWEAEDGIISNIKVNGKELEEKRLYKIGTGSPMLYEEVCGYSAVKENTLIDLGKNEMVKDVFLNYLKTLLNPSVSI</sequence>
<dbReference type="Pfam" id="PF00149">
    <property type="entry name" value="Metallophos"/>
    <property type="match status" value="1"/>
</dbReference>
<comment type="similarity">
    <text evidence="2">Belongs to the 5'-nucleotidase family.</text>
</comment>
<organism evidence="5 6">
    <name type="scientific">Bacillus salacetis</name>
    <dbReference type="NCBI Taxonomy" id="2315464"/>
    <lineage>
        <taxon>Bacteria</taxon>
        <taxon>Bacillati</taxon>
        <taxon>Bacillota</taxon>
        <taxon>Bacilli</taxon>
        <taxon>Bacillales</taxon>
        <taxon>Bacillaceae</taxon>
        <taxon>Bacillus</taxon>
    </lineage>
</organism>
<dbReference type="GO" id="GO:0016787">
    <property type="term" value="F:hydrolase activity"/>
    <property type="evidence" value="ECO:0007669"/>
    <property type="project" value="UniProtKB-KW"/>
</dbReference>
<reference evidence="5 6" key="1">
    <citation type="submission" date="2018-09" db="EMBL/GenBank/DDBJ databases">
        <title>Bacillus saliacetes sp. nov., isolated from Thai shrimp paste (Ka-pi).</title>
        <authorList>
            <person name="Daroonpunt R."/>
            <person name="Tanasupawat S."/>
            <person name="Yiamsombut S."/>
        </authorList>
    </citation>
    <scope>NUCLEOTIDE SEQUENCE [LARGE SCALE GENOMIC DNA]</scope>
    <source>
        <strain evidence="5 6">SKP7-4</strain>
    </source>
</reference>
<dbReference type="PRINTS" id="PR01607">
    <property type="entry name" value="APYRASEFAMLY"/>
</dbReference>
<proteinExistence type="inferred from homology"/>
<dbReference type="OrthoDB" id="9801679at2"/>
<gene>
    <name evidence="5" type="ORF">D3H55_16710</name>
</gene>
<dbReference type="Gene3D" id="3.60.21.10">
    <property type="match status" value="1"/>
</dbReference>